<keyword evidence="3" id="KW-1185">Reference proteome</keyword>
<sequence>MAGSLLAVPVMARAQSPVDSPVATEPPMPQLEAPPQPAGLTDAIIQQAVRDTIAEDPQPLQAPGQGAAALSGGVTQVRLNAAFDQAKVPDCLHGDALKHQPAQIGPIAVVGIYSLPWVVAAVVRGKCN</sequence>
<organism evidence="2 3">
    <name type="scientific">Duganella zoogloeoides</name>
    <dbReference type="NCBI Taxonomy" id="75659"/>
    <lineage>
        <taxon>Bacteria</taxon>
        <taxon>Pseudomonadati</taxon>
        <taxon>Pseudomonadota</taxon>
        <taxon>Betaproteobacteria</taxon>
        <taxon>Burkholderiales</taxon>
        <taxon>Oxalobacteraceae</taxon>
        <taxon>Telluria group</taxon>
        <taxon>Duganella</taxon>
    </lineage>
</organism>
<evidence type="ECO:0000256" key="1">
    <source>
        <dbReference type="SAM" id="MobiDB-lite"/>
    </source>
</evidence>
<accession>A0ABZ0Y2X9</accession>
<dbReference type="Proteomes" id="UP001326110">
    <property type="component" value="Chromosome"/>
</dbReference>
<evidence type="ECO:0000313" key="3">
    <source>
        <dbReference type="Proteomes" id="UP001326110"/>
    </source>
</evidence>
<proteinExistence type="predicted"/>
<dbReference type="RefSeq" id="WP_040377822.1">
    <property type="nucleotide sequence ID" value="NZ_CP140152.1"/>
</dbReference>
<protein>
    <recommendedName>
        <fullName evidence="4">DUF732 domain-containing protein</fullName>
    </recommendedName>
</protein>
<evidence type="ECO:0008006" key="4">
    <source>
        <dbReference type="Google" id="ProtNLM"/>
    </source>
</evidence>
<name>A0ABZ0Y2X9_9BURK</name>
<feature type="compositionally biased region" description="Pro residues" evidence="1">
    <location>
        <begin position="24"/>
        <end position="37"/>
    </location>
</feature>
<reference evidence="2 3" key="1">
    <citation type="submission" date="2023-11" db="EMBL/GenBank/DDBJ databases">
        <title>MicrobeMod: A computational toolkit for identifying prokaryotic methylation and restriction-modification with nanopore sequencing.</title>
        <authorList>
            <person name="Crits-Christoph A."/>
            <person name="Kang S.C."/>
            <person name="Lee H."/>
            <person name="Ostrov N."/>
        </authorList>
    </citation>
    <scope>NUCLEOTIDE SEQUENCE [LARGE SCALE GENOMIC DNA]</scope>
    <source>
        <strain evidence="2 3">ATCC 25935</strain>
    </source>
</reference>
<gene>
    <name evidence="2" type="ORF">SR858_08730</name>
</gene>
<evidence type="ECO:0000313" key="2">
    <source>
        <dbReference type="EMBL" id="WQH06391.1"/>
    </source>
</evidence>
<dbReference type="EMBL" id="CP140152">
    <property type="protein sequence ID" value="WQH06391.1"/>
    <property type="molecule type" value="Genomic_DNA"/>
</dbReference>
<feature type="region of interest" description="Disordered" evidence="1">
    <location>
        <begin position="15"/>
        <end position="37"/>
    </location>
</feature>
<dbReference type="GeneID" id="43164063"/>